<dbReference type="PANTHER" id="PTHR42718:SF46">
    <property type="entry name" value="BLR6921 PROTEIN"/>
    <property type="match status" value="1"/>
</dbReference>
<keyword evidence="4 7" id="KW-0812">Transmembrane</keyword>
<evidence type="ECO:0000256" key="3">
    <source>
        <dbReference type="ARBA" id="ARBA00022475"/>
    </source>
</evidence>
<organism evidence="9 10">
    <name type="scientific">Desulfomarina profundi</name>
    <dbReference type="NCBI Taxonomy" id="2772557"/>
    <lineage>
        <taxon>Bacteria</taxon>
        <taxon>Pseudomonadati</taxon>
        <taxon>Thermodesulfobacteriota</taxon>
        <taxon>Desulfobulbia</taxon>
        <taxon>Desulfobulbales</taxon>
        <taxon>Desulfobulbaceae</taxon>
        <taxon>Desulfomarina</taxon>
    </lineage>
</organism>
<feature type="transmembrane region" description="Helical" evidence="7">
    <location>
        <begin position="171"/>
        <end position="191"/>
    </location>
</feature>
<dbReference type="RefSeq" id="WP_228855848.1">
    <property type="nucleotide sequence ID" value="NZ_AP024086.1"/>
</dbReference>
<feature type="transmembrane region" description="Helical" evidence="7">
    <location>
        <begin position="50"/>
        <end position="71"/>
    </location>
</feature>
<feature type="transmembrane region" description="Helical" evidence="7">
    <location>
        <begin position="212"/>
        <end position="228"/>
    </location>
</feature>
<name>A0A8D5JG54_9BACT</name>
<keyword evidence="2" id="KW-0813">Transport</keyword>
<feature type="transmembrane region" description="Helical" evidence="7">
    <location>
        <begin position="272"/>
        <end position="296"/>
    </location>
</feature>
<feature type="transmembrane region" description="Helical" evidence="7">
    <location>
        <begin position="12"/>
        <end position="30"/>
    </location>
</feature>
<feature type="transmembrane region" description="Helical" evidence="7">
    <location>
        <begin position="112"/>
        <end position="129"/>
    </location>
</feature>
<protein>
    <submittedName>
        <fullName evidence="9">MFS transporter</fullName>
    </submittedName>
</protein>
<feature type="transmembrane region" description="Helical" evidence="7">
    <location>
        <begin position="446"/>
        <end position="469"/>
    </location>
</feature>
<dbReference type="Proteomes" id="UP000826725">
    <property type="component" value="Chromosome"/>
</dbReference>
<keyword evidence="5 7" id="KW-1133">Transmembrane helix</keyword>
<dbReference type="GO" id="GO:0005886">
    <property type="term" value="C:plasma membrane"/>
    <property type="evidence" value="ECO:0007669"/>
    <property type="project" value="UniProtKB-SubCell"/>
</dbReference>
<keyword evidence="6 7" id="KW-0472">Membrane</keyword>
<dbReference type="PANTHER" id="PTHR42718">
    <property type="entry name" value="MAJOR FACILITATOR SUPERFAMILY MULTIDRUG TRANSPORTER MFSC"/>
    <property type="match status" value="1"/>
</dbReference>
<feature type="transmembrane region" description="Helical" evidence="7">
    <location>
        <begin position="83"/>
        <end position="106"/>
    </location>
</feature>
<feature type="domain" description="Major facilitator superfamily (MFS) profile" evidence="8">
    <location>
        <begin position="17"/>
        <end position="473"/>
    </location>
</feature>
<evidence type="ECO:0000259" key="8">
    <source>
        <dbReference type="PROSITE" id="PS50850"/>
    </source>
</evidence>
<evidence type="ECO:0000256" key="5">
    <source>
        <dbReference type="ARBA" id="ARBA00022989"/>
    </source>
</evidence>
<accession>A0A8D5JG54</accession>
<feature type="transmembrane region" description="Helical" evidence="7">
    <location>
        <begin position="401"/>
        <end position="426"/>
    </location>
</feature>
<feature type="transmembrane region" description="Helical" evidence="7">
    <location>
        <begin position="141"/>
        <end position="165"/>
    </location>
</feature>
<evidence type="ECO:0000256" key="2">
    <source>
        <dbReference type="ARBA" id="ARBA00022448"/>
    </source>
</evidence>
<evidence type="ECO:0000256" key="1">
    <source>
        <dbReference type="ARBA" id="ARBA00004651"/>
    </source>
</evidence>
<evidence type="ECO:0000313" key="10">
    <source>
        <dbReference type="Proteomes" id="UP000826725"/>
    </source>
</evidence>
<keyword evidence="3" id="KW-1003">Cell membrane</keyword>
<evidence type="ECO:0000256" key="6">
    <source>
        <dbReference type="ARBA" id="ARBA00023136"/>
    </source>
</evidence>
<dbReference type="InterPro" id="IPR011701">
    <property type="entry name" value="MFS"/>
</dbReference>
<dbReference type="Pfam" id="PF07690">
    <property type="entry name" value="MFS_1"/>
    <property type="match status" value="1"/>
</dbReference>
<reference evidence="9" key="1">
    <citation type="submission" date="2020-09" db="EMBL/GenBank/DDBJ databases">
        <title>Desulfogranum mesoprofundum gen. nov., sp. nov., a novel mesophilic, sulfate-reducing chemolithoautotroph isolated from a deep-sea hydrothermal vent chimney in the Suiyo Seamount.</title>
        <authorList>
            <person name="Hashimoto Y."/>
            <person name="Nakagawa S."/>
        </authorList>
    </citation>
    <scope>NUCLEOTIDE SEQUENCE</scope>
    <source>
        <strain evidence="9">KT2</strain>
    </source>
</reference>
<evidence type="ECO:0000256" key="7">
    <source>
        <dbReference type="SAM" id="Phobius"/>
    </source>
</evidence>
<evidence type="ECO:0000313" key="9">
    <source>
        <dbReference type="EMBL" id="BCL59644.1"/>
    </source>
</evidence>
<dbReference type="AlphaFoldDB" id="A0A8D5JG54"/>
<dbReference type="KEGG" id="dbk:DGMP_03370"/>
<feature type="transmembrane region" description="Helical" evidence="7">
    <location>
        <begin position="337"/>
        <end position="355"/>
    </location>
</feature>
<feature type="transmembrane region" description="Helical" evidence="7">
    <location>
        <begin position="361"/>
        <end position="380"/>
    </location>
</feature>
<dbReference type="InterPro" id="IPR020846">
    <property type="entry name" value="MFS_dom"/>
</dbReference>
<dbReference type="EMBL" id="AP024086">
    <property type="protein sequence ID" value="BCL59644.1"/>
    <property type="molecule type" value="Genomic_DNA"/>
</dbReference>
<dbReference type="GO" id="GO:0022857">
    <property type="term" value="F:transmembrane transporter activity"/>
    <property type="evidence" value="ECO:0007669"/>
    <property type="project" value="InterPro"/>
</dbReference>
<feature type="transmembrane region" description="Helical" evidence="7">
    <location>
        <begin position="234"/>
        <end position="251"/>
    </location>
</feature>
<proteinExistence type="predicted"/>
<keyword evidence="10" id="KW-1185">Reference proteome</keyword>
<feature type="transmembrane region" description="Helical" evidence="7">
    <location>
        <begin position="308"/>
        <end position="330"/>
    </location>
</feature>
<comment type="subcellular location">
    <subcellularLocation>
        <location evidence="1">Cell membrane</location>
        <topology evidence="1">Multi-pass membrane protein</topology>
    </subcellularLocation>
</comment>
<dbReference type="CDD" id="cd17321">
    <property type="entry name" value="MFS_MMR_MDR_like"/>
    <property type="match status" value="1"/>
</dbReference>
<sequence length="473" mass="51071">MENQIVPGHSNSMRWLILLLIMGGVFLSTMDSGMVNIALPTIMASFSVNLGQTNLVVIIYLLTITATLVFWGTVSDRFGKGRVYLAGLVTFCCGAAGCGFSSSFGFLLFGRFIQALGGAMMMSSGPALIKAVFPAENIGQSLGLIGIATACGLMLGPLVSGLLLVRYSWQSIFFVTVPVAVILYLFGRFFLWKSIHTPRQNTYGDFDWKGSSYWFFLVITLVVTLNALQYFPILAGSGGGLLFVVLSVRFVRVEKNAINPIIPMELIREYSIFVALFTAAASFAALFVVLVLLPYYLKFVLLLKSDKIGIVIMALPATLTVVSPLSGYLYDRIGGRYLTTAGLFLCAVTLFRMAYLSSGTGLVSIAVNLALLGAGQSLFLSPNSASVLSLVSDRFSGIASGILATARNFGMVFGTTLATVLFTFFMNYYGDGTRLEKYSAKNEVDFLLSLKATFLVAAFLVSASAVLSFSRRN</sequence>
<evidence type="ECO:0000256" key="4">
    <source>
        <dbReference type="ARBA" id="ARBA00022692"/>
    </source>
</evidence>
<dbReference type="PROSITE" id="PS50850">
    <property type="entry name" value="MFS"/>
    <property type="match status" value="1"/>
</dbReference>
<gene>
    <name evidence="9" type="ORF">DGMP_03370</name>
</gene>